<evidence type="ECO:0000259" key="10">
    <source>
        <dbReference type="PROSITE" id="PS01124"/>
    </source>
</evidence>
<name>A0A1M4W2R8_9BACT</name>
<dbReference type="Gene3D" id="3.30.565.10">
    <property type="entry name" value="Histidine kinase-like ATPase, C-terminal domain"/>
    <property type="match status" value="1"/>
</dbReference>
<keyword evidence="9" id="KW-0472">Membrane</keyword>
<dbReference type="SUPFAM" id="SSF55874">
    <property type="entry name" value="ATPase domain of HSP90 chaperone/DNA topoisomerase II/histidine kinase"/>
    <property type="match status" value="1"/>
</dbReference>
<evidence type="ECO:0000256" key="8">
    <source>
        <dbReference type="PROSITE-ProRule" id="PRU00169"/>
    </source>
</evidence>
<dbReference type="InterPro" id="IPR005467">
    <property type="entry name" value="His_kinase_dom"/>
</dbReference>
<keyword evidence="5" id="KW-0418">Kinase</keyword>
<keyword evidence="7" id="KW-0804">Transcription</keyword>
<dbReference type="InterPro" id="IPR018060">
    <property type="entry name" value="HTH_AraC"/>
</dbReference>
<feature type="domain" description="Response regulatory" evidence="12">
    <location>
        <begin position="1128"/>
        <end position="1243"/>
    </location>
</feature>
<dbReference type="Gene3D" id="2.60.40.10">
    <property type="entry name" value="Immunoglobulins"/>
    <property type="match status" value="1"/>
</dbReference>
<keyword evidence="9" id="KW-0812">Transmembrane</keyword>
<gene>
    <name evidence="13" type="ORF">SAMN05444274_102297</name>
</gene>
<dbReference type="InterPro" id="IPR004358">
    <property type="entry name" value="Sig_transdc_His_kin-like_C"/>
</dbReference>
<evidence type="ECO:0000313" key="13">
    <source>
        <dbReference type="EMBL" id="SHE75506.1"/>
    </source>
</evidence>
<keyword evidence="6" id="KW-0805">Transcription regulation</keyword>
<dbReference type="InterPro" id="IPR003594">
    <property type="entry name" value="HATPase_dom"/>
</dbReference>
<dbReference type="InterPro" id="IPR015943">
    <property type="entry name" value="WD40/YVTN_repeat-like_dom_sf"/>
</dbReference>
<comment type="catalytic activity">
    <reaction evidence="1">
        <text>ATP + protein L-histidine = ADP + protein N-phospho-L-histidine.</text>
        <dbReference type="EC" id="2.7.13.3"/>
    </reaction>
</comment>
<evidence type="ECO:0000256" key="2">
    <source>
        <dbReference type="ARBA" id="ARBA00012438"/>
    </source>
</evidence>
<dbReference type="CDD" id="cd00082">
    <property type="entry name" value="HisKA"/>
    <property type="match status" value="1"/>
</dbReference>
<dbReference type="InterPro" id="IPR036890">
    <property type="entry name" value="HATPase_C_sf"/>
</dbReference>
<dbReference type="PROSITE" id="PS50109">
    <property type="entry name" value="HIS_KIN"/>
    <property type="match status" value="1"/>
</dbReference>
<protein>
    <recommendedName>
        <fullName evidence="2">histidine kinase</fullName>
        <ecNumber evidence="2">2.7.13.3</ecNumber>
    </recommendedName>
</protein>
<dbReference type="SUPFAM" id="SSF46689">
    <property type="entry name" value="Homeodomain-like"/>
    <property type="match status" value="1"/>
</dbReference>
<dbReference type="GO" id="GO:0000155">
    <property type="term" value="F:phosphorelay sensor kinase activity"/>
    <property type="evidence" value="ECO:0007669"/>
    <property type="project" value="InterPro"/>
</dbReference>
<dbReference type="Pfam" id="PF12833">
    <property type="entry name" value="HTH_18"/>
    <property type="match status" value="1"/>
</dbReference>
<proteinExistence type="predicted"/>
<evidence type="ECO:0000313" key="14">
    <source>
        <dbReference type="Proteomes" id="UP000184164"/>
    </source>
</evidence>
<dbReference type="InterPro" id="IPR001789">
    <property type="entry name" value="Sig_transdc_resp-reg_receiver"/>
</dbReference>
<dbReference type="Pfam" id="PF07495">
    <property type="entry name" value="Y_Y_Y"/>
    <property type="match status" value="1"/>
</dbReference>
<dbReference type="Gene3D" id="2.130.10.10">
    <property type="entry name" value="YVTN repeat-like/Quinoprotein amine dehydrogenase"/>
    <property type="match status" value="3"/>
</dbReference>
<dbReference type="InterPro" id="IPR013783">
    <property type="entry name" value="Ig-like_fold"/>
</dbReference>
<dbReference type="Pfam" id="PF00512">
    <property type="entry name" value="HisKA"/>
    <property type="match status" value="1"/>
</dbReference>
<dbReference type="Pfam" id="PF07494">
    <property type="entry name" value="Reg_prop"/>
    <property type="match status" value="5"/>
</dbReference>
<accession>A0A1M4W2R8</accession>
<evidence type="ECO:0000259" key="11">
    <source>
        <dbReference type="PROSITE" id="PS50109"/>
    </source>
</evidence>
<dbReference type="EC" id="2.7.13.3" evidence="2"/>
<dbReference type="PRINTS" id="PR00344">
    <property type="entry name" value="BCTRLSENSOR"/>
</dbReference>
<evidence type="ECO:0000256" key="3">
    <source>
        <dbReference type="ARBA" id="ARBA00022553"/>
    </source>
</evidence>
<dbReference type="SMART" id="SM00387">
    <property type="entry name" value="HATPase_c"/>
    <property type="match status" value="1"/>
</dbReference>
<dbReference type="SMART" id="SM00342">
    <property type="entry name" value="HTH_ARAC"/>
    <property type="match status" value="1"/>
</dbReference>
<dbReference type="Gene3D" id="1.10.287.130">
    <property type="match status" value="1"/>
</dbReference>
<dbReference type="STRING" id="1484053.SAMN05444274_102297"/>
<dbReference type="PROSITE" id="PS01124">
    <property type="entry name" value="HTH_ARAC_FAMILY_2"/>
    <property type="match status" value="1"/>
</dbReference>
<dbReference type="InterPro" id="IPR036097">
    <property type="entry name" value="HisK_dim/P_sf"/>
</dbReference>
<dbReference type="GO" id="GO:0043565">
    <property type="term" value="F:sequence-specific DNA binding"/>
    <property type="evidence" value="ECO:0007669"/>
    <property type="project" value="InterPro"/>
</dbReference>
<dbReference type="CDD" id="cd17574">
    <property type="entry name" value="REC_OmpR"/>
    <property type="match status" value="1"/>
</dbReference>
<evidence type="ECO:0000256" key="1">
    <source>
        <dbReference type="ARBA" id="ARBA00000085"/>
    </source>
</evidence>
<keyword evidence="4" id="KW-0808">Transferase</keyword>
<dbReference type="InterPro" id="IPR003661">
    <property type="entry name" value="HisK_dim/P_dom"/>
</dbReference>
<evidence type="ECO:0000256" key="9">
    <source>
        <dbReference type="SAM" id="Phobius"/>
    </source>
</evidence>
<dbReference type="Gene3D" id="1.10.10.60">
    <property type="entry name" value="Homeodomain-like"/>
    <property type="match status" value="1"/>
</dbReference>
<dbReference type="SMART" id="SM00388">
    <property type="entry name" value="HisKA"/>
    <property type="match status" value="1"/>
</dbReference>
<dbReference type="SUPFAM" id="SSF50998">
    <property type="entry name" value="Quinoprotein alcohol dehydrogenase-like"/>
    <property type="match status" value="1"/>
</dbReference>
<dbReference type="PROSITE" id="PS50110">
    <property type="entry name" value="RESPONSE_REGULATORY"/>
    <property type="match status" value="1"/>
</dbReference>
<feature type="transmembrane region" description="Helical" evidence="9">
    <location>
        <begin position="821"/>
        <end position="843"/>
    </location>
</feature>
<reference evidence="13 14" key="1">
    <citation type="submission" date="2016-11" db="EMBL/GenBank/DDBJ databases">
        <authorList>
            <person name="Jaros S."/>
            <person name="Januszkiewicz K."/>
            <person name="Wedrychowicz H."/>
        </authorList>
    </citation>
    <scope>NUCLEOTIDE SEQUENCE [LARGE SCALE GENOMIC DNA]</scope>
    <source>
        <strain evidence="13 14">DSM 26910</strain>
    </source>
</reference>
<dbReference type="FunFam" id="3.30.565.10:FF:000006">
    <property type="entry name" value="Sensor histidine kinase WalK"/>
    <property type="match status" value="1"/>
</dbReference>
<dbReference type="PANTHER" id="PTHR43547">
    <property type="entry name" value="TWO-COMPONENT HISTIDINE KINASE"/>
    <property type="match status" value="1"/>
</dbReference>
<dbReference type="Pfam" id="PF02518">
    <property type="entry name" value="HATPase_c"/>
    <property type="match status" value="1"/>
</dbReference>
<keyword evidence="9" id="KW-1133">Transmembrane helix</keyword>
<dbReference type="GO" id="GO:0003700">
    <property type="term" value="F:DNA-binding transcription factor activity"/>
    <property type="evidence" value="ECO:0007669"/>
    <property type="project" value="InterPro"/>
</dbReference>
<dbReference type="Pfam" id="PF00072">
    <property type="entry name" value="Response_reg"/>
    <property type="match status" value="1"/>
</dbReference>
<evidence type="ECO:0000256" key="5">
    <source>
        <dbReference type="ARBA" id="ARBA00022777"/>
    </source>
</evidence>
<sequence>MFVCMKTCIISLLIILLAAINGVGRDFRYLQSENGLPDGEINSIVQDSDGYMWFATWTGLVRYDGFRFDIFRPELGDTTSLPEKKIKILLVDSHDNLWIVGSKSLSRLNKHDNTFTTYQFEDISNGSVNIFHISEVNNQLLVHTVDGLFYFPLNDVGSHNITLKRFPVIYLGEQVNAYFDYSASVGDKLMLASNGTVANQLYLGTVKEVDGLWLLAADTLFEVNHLINAIEYVPVENTFYIATTGGIMPFSVSQGRFVKNTFFRGQNIQQVFYAGNHHIYATLTQPKLLYIDLHTGITGVYESNPHKAGSLLDNEIHSLFEDFSGNLWIGHQGRGISIMDLYRKKFYSFMRDPFQETTLSSNAVMCFCGTENEIIIGCRSNGLNIVEKRRTIDNDIFYETLSIKPENAPATVSDGVWDIEKQSDSLFWVATDLGLYRLLKGKSGWKMEPFSGNPEITFPVRKIFVDSNNNLWCGSHGSGLIFIPNPERNEKGIHFQYQADPANPQSLSDNVILDIFLDSKKRFWVGTNNGFNRLTDNYENLDLSGKSVPDLHFLQYVATQRSSDYLNNNEINCFYENYDGNLWIATQGGGINIFNPVTEKFSHITTEDGLPSDDVISMVPDEDGNLWIATNAGLARYNRFEADSGFTLFNSADGIQSDIFMINSCYKATDGQVFFGGDRGFTCFYPREIQVNEIEPKVSLTQFRIRNKVVEIGDTLYRGEVLSSVLNDVEKITLPFKSNNFSIGVSSIHFQYPEDNRIIYILEGMFETWYTVPASNQFVYFSNIPPGTYTFRTKAVSADRVLSAAERTMLIEVRPPWYQTWVAVIFYAIIGLLMAYGLVYVLVNRQKLIYQKKIDRITIDSNENKMLFLTNIAHELRTPLSLIAAPIDDMVKHMNVDYKWKNHLQLISRNSNYLLRLINQIIDFRKLHAGKLSFNPQKIDIVRVVKDVVMNFKGFESSRNINLQVKVPSESILIYADIQKIEEILYNLISNAFKHTFDHHSIIVSLNILPADEDGERKLQITVFNEGKEIGEADQTKIFDRFYKVDDTSEGAGIGLSFSKSLVEMHKGTIDVESMPGKGVAFHVILPIPDVEVNQLEESVSVATSLAEKNSVTEIDDDVLLSGNGKATVLIVEDNAELGEFLKGIFSRKYNCLFAANGWEAWQIVQRNCPNIIISDVIMPRMDGLELCKKVKESKETCHVPVLMLTAKDSPEQIEEGYSVGVDAYVTKPFKLSLLLSQTERLIKNRALIREKYRTQNFMVEVESNKKPRDEEFVQTVRKILESNISDPEFNVNKLSKELCISTTQLYRRMKELTNHSPVEFIRIVKLQKAYSLLGAGNNTVKEVCYRTGFNNMSYFIKCFREQFGVTPANFRDNGFLEKDAEKSE</sequence>
<dbReference type="SUPFAM" id="SSF63829">
    <property type="entry name" value="Calcium-dependent phosphotriesterase"/>
    <property type="match status" value="1"/>
</dbReference>
<feature type="domain" description="HTH araC/xylS-type" evidence="10">
    <location>
        <begin position="1275"/>
        <end position="1374"/>
    </location>
</feature>
<evidence type="ECO:0000256" key="6">
    <source>
        <dbReference type="ARBA" id="ARBA00023015"/>
    </source>
</evidence>
<organism evidence="13 14">
    <name type="scientific">Mariniphaga anaerophila</name>
    <dbReference type="NCBI Taxonomy" id="1484053"/>
    <lineage>
        <taxon>Bacteria</taxon>
        <taxon>Pseudomonadati</taxon>
        <taxon>Bacteroidota</taxon>
        <taxon>Bacteroidia</taxon>
        <taxon>Marinilabiliales</taxon>
        <taxon>Prolixibacteraceae</taxon>
        <taxon>Mariniphaga</taxon>
    </lineage>
</organism>
<dbReference type="OrthoDB" id="717811at2"/>
<evidence type="ECO:0000259" key="12">
    <source>
        <dbReference type="PROSITE" id="PS50110"/>
    </source>
</evidence>
<dbReference type="Proteomes" id="UP000184164">
    <property type="component" value="Unassembled WGS sequence"/>
</dbReference>
<keyword evidence="3 8" id="KW-0597">Phosphoprotein</keyword>
<dbReference type="EMBL" id="FQUM01000002">
    <property type="protein sequence ID" value="SHE75506.1"/>
    <property type="molecule type" value="Genomic_DNA"/>
</dbReference>
<feature type="domain" description="Histidine kinase" evidence="11">
    <location>
        <begin position="871"/>
        <end position="1090"/>
    </location>
</feature>
<evidence type="ECO:0000256" key="7">
    <source>
        <dbReference type="ARBA" id="ARBA00023163"/>
    </source>
</evidence>
<dbReference type="SUPFAM" id="SSF47384">
    <property type="entry name" value="Homodimeric domain of signal transducing histidine kinase"/>
    <property type="match status" value="1"/>
</dbReference>
<dbReference type="InterPro" id="IPR011123">
    <property type="entry name" value="Y_Y_Y"/>
</dbReference>
<dbReference type="SMART" id="SM00448">
    <property type="entry name" value="REC"/>
    <property type="match status" value="1"/>
</dbReference>
<dbReference type="InterPro" id="IPR011047">
    <property type="entry name" value="Quinoprotein_ADH-like_sf"/>
</dbReference>
<dbReference type="PANTHER" id="PTHR43547:SF2">
    <property type="entry name" value="HYBRID SIGNAL TRANSDUCTION HISTIDINE KINASE C"/>
    <property type="match status" value="1"/>
</dbReference>
<feature type="modified residue" description="4-aspartylphosphate" evidence="8">
    <location>
        <position position="1176"/>
    </location>
</feature>
<dbReference type="InterPro" id="IPR009057">
    <property type="entry name" value="Homeodomain-like_sf"/>
</dbReference>
<dbReference type="SUPFAM" id="SSF52172">
    <property type="entry name" value="CheY-like"/>
    <property type="match status" value="1"/>
</dbReference>
<dbReference type="InterPro" id="IPR011110">
    <property type="entry name" value="Reg_prop"/>
</dbReference>
<dbReference type="InterPro" id="IPR011006">
    <property type="entry name" value="CheY-like_superfamily"/>
</dbReference>
<dbReference type="Gene3D" id="3.40.50.2300">
    <property type="match status" value="1"/>
</dbReference>
<keyword evidence="14" id="KW-1185">Reference proteome</keyword>
<evidence type="ECO:0000256" key="4">
    <source>
        <dbReference type="ARBA" id="ARBA00022679"/>
    </source>
</evidence>